<dbReference type="GO" id="GO:0006414">
    <property type="term" value="P:translational elongation"/>
    <property type="evidence" value="ECO:0007669"/>
    <property type="project" value="TreeGrafter"/>
</dbReference>
<dbReference type="PROSITE" id="PS50405">
    <property type="entry name" value="GST_CTER"/>
    <property type="match status" value="1"/>
</dbReference>
<evidence type="ECO:0000259" key="4">
    <source>
        <dbReference type="PROSITE" id="PS50404"/>
    </source>
</evidence>
<dbReference type="Proteomes" id="UP000595437">
    <property type="component" value="Chromosome 8"/>
</dbReference>
<feature type="domain" description="GST C-terminal" evidence="5">
    <location>
        <begin position="88"/>
        <end position="181"/>
    </location>
</feature>
<keyword evidence="7" id="KW-1185">Reference proteome</keyword>
<organism evidence="6 7">
    <name type="scientific">Caligus rogercresseyi</name>
    <name type="common">Sea louse</name>
    <dbReference type="NCBI Taxonomy" id="217165"/>
    <lineage>
        <taxon>Eukaryota</taxon>
        <taxon>Metazoa</taxon>
        <taxon>Ecdysozoa</taxon>
        <taxon>Arthropoda</taxon>
        <taxon>Crustacea</taxon>
        <taxon>Multicrustacea</taxon>
        <taxon>Hexanauplia</taxon>
        <taxon>Copepoda</taxon>
        <taxon>Siphonostomatoida</taxon>
        <taxon>Caligidae</taxon>
        <taxon>Caligus</taxon>
    </lineage>
</organism>
<accession>A0A7T8KA51</accession>
<dbReference type="InterPro" id="IPR004045">
    <property type="entry name" value="Glutathione_S-Trfase_N"/>
</dbReference>
<dbReference type="PANTHER" id="PTHR43986">
    <property type="entry name" value="ELONGATION FACTOR 1-GAMMA"/>
    <property type="match status" value="1"/>
</dbReference>
<evidence type="ECO:0000313" key="7">
    <source>
        <dbReference type="Proteomes" id="UP000595437"/>
    </source>
</evidence>
<evidence type="ECO:0000313" key="6">
    <source>
        <dbReference type="EMBL" id="QQP51759.1"/>
    </source>
</evidence>
<dbReference type="SUPFAM" id="SSF52833">
    <property type="entry name" value="Thioredoxin-like"/>
    <property type="match status" value="1"/>
</dbReference>
<sequence>MSPKSGTLYTYPGNFRAQKVLITAKYSGASVKVCPKFVFGETNSSAPFLEKFPSGKVPAFESTDGSVRLTESNAIASYLSSETLLGGDALGRAQVMQWLDFTDSSLLPPACTWVFPTLGAMQFNKVATEKAQEDVKKAMAVLNAHFLKKTYLVGERITLADISLTTTILSLYTHVMDADFR</sequence>
<protein>
    <recommendedName>
        <fullName evidence="1">Elongation factor 1-gamma</fullName>
    </recommendedName>
    <alternativeName>
        <fullName evidence="2">eEF-1B gamma</fullName>
    </alternativeName>
</protein>
<evidence type="ECO:0000256" key="3">
    <source>
        <dbReference type="RuleBase" id="RU003494"/>
    </source>
</evidence>
<dbReference type="SUPFAM" id="SSF47616">
    <property type="entry name" value="GST C-terminal domain-like"/>
    <property type="match status" value="1"/>
</dbReference>
<dbReference type="InterPro" id="IPR036282">
    <property type="entry name" value="Glutathione-S-Trfase_C_sf"/>
</dbReference>
<dbReference type="FunFam" id="1.20.1050.10:FF:000006">
    <property type="entry name" value="Elongation factor 1 gamma"/>
    <property type="match status" value="1"/>
</dbReference>
<dbReference type="InterPro" id="IPR040079">
    <property type="entry name" value="Glutathione_S-Trfase"/>
</dbReference>
<dbReference type="InterPro" id="IPR050802">
    <property type="entry name" value="EF-GSTs"/>
</dbReference>
<dbReference type="PROSITE" id="PS50404">
    <property type="entry name" value="GST_NTER"/>
    <property type="match status" value="1"/>
</dbReference>
<dbReference type="CDD" id="cd03181">
    <property type="entry name" value="GST_C_EF1Bgamma_like"/>
    <property type="match status" value="1"/>
</dbReference>
<dbReference type="GO" id="GO:0005634">
    <property type="term" value="C:nucleus"/>
    <property type="evidence" value="ECO:0007669"/>
    <property type="project" value="TreeGrafter"/>
</dbReference>
<name>A0A7T8KA51_CALRO</name>
<evidence type="ECO:0000256" key="1">
    <source>
        <dbReference type="ARBA" id="ARBA00022218"/>
    </source>
</evidence>
<comment type="similarity">
    <text evidence="3">Belongs to the GST superfamily.</text>
</comment>
<dbReference type="EMBL" id="CP045897">
    <property type="protein sequence ID" value="QQP51759.1"/>
    <property type="molecule type" value="Genomic_DNA"/>
</dbReference>
<dbReference type="SFLD" id="SFLDG00358">
    <property type="entry name" value="Main_(cytGST)"/>
    <property type="match status" value="1"/>
</dbReference>
<reference evidence="7" key="1">
    <citation type="submission" date="2021-01" db="EMBL/GenBank/DDBJ databases">
        <title>Caligus Genome Assembly.</title>
        <authorList>
            <person name="Gallardo-Escarate C."/>
        </authorList>
    </citation>
    <scope>NUCLEOTIDE SEQUENCE [LARGE SCALE GENOMIC DNA]</scope>
</reference>
<dbReference type="AlphaFoldDB" id="A0A7T8KA51"/>
<dbReference type="GO" id="GO:0005737">
    <property type="term" value="C:cytoplasm"/>
    <property type="evidence" value="ECO:0007669"/>
    <property type="project" value="TreeGrafter"/>
</dbReference>
<dbReference type="OrthoDB" id="249703at2759"/>
<dbReference type="InterPro" id="IPR010987">
    <property type="entry name" value="Glutathione-S-Trfase_C-like"/>
</dbReference>
<proteinExistence type="inferred from homology"/>
<evidence type="ECO:0000256" key="2">
    <source>
        <dbReference type="ARBA" id="ARBA00030426"/>
    </source>
</evidence>
<feature type="domain" description="GST N-terminal" evidence="4">
    <location>
        <begin position="4"/>
        <end position="87"/>
    </location>
</feature>
<dbReference type="SFLD" id="SFLDS00019">
    <property type="entry name" value="Glutathione_Transferase_(cytos"/>
    <property type="match status" value="1"/>
</dbReference>
<dbReference type="Pfam" id="PF00043">
    <property type="entry name" value="GST_C"/>
    <property type="match status" value="1"/>
</dbReference>
<dbReference type="PANTHER" id="PTHR43986:SF1">
    <property type="entry name" value="ELONGATION FACTOR 1-GAMMA"/>
    <property type="match status" value="1"/>
</dbReference>
<dbReference type="InterPro" id="IPR004046">
    <property type="entry name" value="GST_C"/>
</dbReference>
<dbReference type="Gene3D" id="3.40.30.10">
    <property type="entry name" value="Glutaredoxin"/>
    <property type="match status" value="1"/>
</dbReference>
<evidence type="ECO:0000259" key="5">
    <source>
        <dbReference type="PROSITE" id="PS50405"/>
    </source>
</evidence>
<dbReference type="Pfam" id="PF02798">
    <property type="entry name" value="GST_N"/>
    <property type="match status" value="1"/>
</dbReference>
<dbReference type="FunFam" id="3.40.30.10:FF:000233">
    <property type="entry name" value="Elongation factor 1-gamma"/>
    <property type="match status" value="1"/>
</dbReference>
<dbReference type="CDD" id="cd03044">
    <property type="entry name" value="GST_N_EF1Bgamma"/>
    <property type="match status" value="1"/>
</dbReference>
<dbReference type="InterPro" id="IPR036249">
    <property type="entry name" value="Thioredoxin-like_sf"/>
</dbReference>
<gene>
    <name evidence="6" type="ORF">FKW44_013202</name>
</gene>
<dbReference type="Gene3D" id="1.20.1050.10">
    <property type="match status" value="1"/>
</dbReference>